<dbReference type="CDD" id="cd04301">
    <property type="entry name" value="NAT_SF"/>
    <property type="match status" value="1"/>
</dbReference>
<dbReference type="Pfam" id="PF00583">
    <property type="entry name" value="Acetyltransf_1"/>
    <property type="match status" value="1"/>
</dbReference>
<accession>A0A366ESB6</accession>
<dbReference type="OrthoDB" id="5292888at2"/>
<dbReference type="EMBL" id="QNRJ01000004">
    <property type="protein sequence ID" value="RBP05287.1"/>
    <property type="molecule type" value="Genomic_DNA"/>
</dbReference>
<comment type="caution">
    <text evidence="2">The sequence shown here is derived from an EMBL/GenBank/DDBJ whole genome shotgun (WGS) entry which is preliminary data.</text>
</comment>
<dbReference type="SUPFAM" id="SSF55729">
    <property type="entry name" value="Acyl-CoA N-acyltransferases (Nat)"/>
    <property type="match status" value="1"/>
</dbReference>
<keyword evidence="2" id="KW-0808">Transferase</keyword>
<dbReference type="Gene3D" id="3.40.630.30">
    <property type="match status" value="1"/>
</dbReference>
<proteinExistence type="predicted"/>
<dbReference type="PROSITE" id="PS51186">
    <property type="entry name" value="GNAT"/>
    <property type="match status" value="1"/>
</dbReference>
<sequence length="166" mass="19116">MKNFRFRKANLQDSPGLAYVHVHSWRTTYEGIVSHEYLQSLSIEEREQEWVQILSGSHHTYVCEVEDGKIVGFVSFGKERSGEYEGELYAIYLLEEYQGKGIGKELFGIAAAGLEKQGYNSMWIWVLKENPSKHFYYALKPALIKEEKLTIGGESHQEEGLLLELH</sequence>
<dbReference type="AlphaFoldDB" id="A0A366ESB6"/>
<dbReference type="InterPro" id="IPR000182">
    <property type="entry name" value="GNAT_dom"/>
</dbReference>
<evidence type="ECO:0000259" key="1">
    <source>
        <dbReference type="PROSITE" id="PS51186"/>
    </source>
</evidence>
<protein>
    <submittedName>
        <fullName evidence="2">Acetyltransferase (GNAT) family protein</fullName>
    </submittedName>
</protein>
<dbReference type="InterPro" id="IPR016181">
    <property type="entry name" value="Acyl_CoA_acyltransferase"/>
</dbReference>
<dbReference type="Proteomes" id="UP000252118">
    <property type="component" value="Unassembled WGS sequence"/>
</dbReference>
<reference evidence="2 3" key="1">
    <citation type="submission" date="2018-06" db="EMBL/GenBank/DDBJ databases">
        <title>Freshwater and sediment microbial communities from various areas in North America, analyzing microbe dynamics in response to fracking.</title>
        <authorList>
            <person name="Lamendella R."/>
        </authorList>
    </citation>
    <scope>NUCLEOTIDE SEQUENCE [LARGE SCALE GENOMIC DNA]</scope>
    <source>
        <strain evidence="2 3">97B</strain>
    </source>
</reference>
<dbReference type="GO" id="GO:0016747">
    <property type="term" value="F:acyltransferase activity, transferring groups other than amino-acyl groups"/>
    <property type="evidence" value="ECO:0007669"/>
    <property type="project" value="InterPro"/>
</dbReference>
<dbReference type="RefSeq" id="WP_113968799.1">
    <property type="nucleotide sequence ID" value="NZ_QNRJ01000004.1"/>
</dbReference>
<name>A0A366ESB6_9BACI</name>
<evidence type="ECO:0000313" key="2">
    <source>
        <dbReference type="EMBL" id="RBP05287.1"/>
    </source>
</evidence>
<evidence type="ECO:0000313" key="3">
    <source>
        <dbReference type="Proteomes" id="UP000252118"/>
    </source>
</evidence>
<organism evidence="2 3">
    <name type="scientific">Rossellomorea aquimaris</name>
    <dbReference type="NCBI Taxonomy" id="189382"/>
    <lineage>
        <taxon>Bacteria</taxon>
        <taxon>Bacillati</taxon>
        <taxon>Bacillota</taxon>
        <taxon>Bacilli</taxon>
        <taxon>Bacillales</taxon>
        <taxon>Bacillaceae</taxon>
        <taxon>Rossellomorea</taxon>
    </lineage>
</organism>
<feature type="domain" description="N-acetyltransferase" evidence="1">
    <location>
        <begin position="4"/>
        <end position="166"/>
    </location>
</feature>
<gene>
    <name evidence="2" type="ORF">DET59_1043</name>
</gene>